<evidence type="ECO:0000313" key="3">
    <source>
        <dbReference type="EMBL" id="MBD2705642.1"/>
    </source>
</evidence>
<gene>
    <name evidence="3" type="ORF">IC229_33850</name>
</gene>
<reference evidence="3" key="1">
    <citation type="submission" date="2020-09" db="EMBL/GenBank/DDBJ databases">
        <authorList>
            <person name="Kim M.K."/>
        </authorList>
    </citation>
    <scope>NUCLEOTIDE SEQUENCE</scope>
    <source>
        <strain evidence="3">BT702</strain>
    </source>
</reference>
<evidence type="ECO:0000256" key="1">
    <source>
        <dbReference type="PROSITE-ProRule" id="PRU00325"/>
    </source>
</evidence>
<keyword evidence="1" id="KW-0863">Zinc-finger</keyword>
<dbReference type="Pfam" id="PF04434">
    <property type="entry name" value="SWIM"/>
    <property type="match status" value="1"/>
</dbReference>
<dbReference type="RefSeq" id="WP_190893276.1">
    <property type="nucleotide sequence ID" value="NZ_JACWZY010000063.1"/>
</dbReference>
<dbReference type="Proteomes" id="UP000598820">
    <property type="component" value="Unassembled WGS sequence"/>
</dbReference>
<keyword evidence="1" id="KW-0479">Metal-binding</keyword>
<keyword evidence="4" id="KW-1185">Reference proteome</keyword>
<proteinExistence type="predicted"/>
<name>A0A927AWF5_9BACT</name>
<sequence>MENLADYEYATSSLLDKTDAGRALLLSHQTEIEEVNNVPCFFWGRLREPYLTARCLMTIAKTVRSRFALSMQEIMALRDPIVTAGAGQVRFEGFSSCNGVYARLDIQPEGLDGEFLASGTTNVDFNEPMINALNGITKTENMVLSVGQQSVTVISEKAKVVERKVSLPNRWIKGLTSVQHYLAEMQPVFTLTRPQAIQLFQSLPKGTVKSDVFVVQRAGKFLFSPLRQGQGVRVGGAHRLRLMDGLLPFLDSLKIYLSDDGQAAGFVLMMGALQLVFGFSADAYRGFSGEGKALEHLLDDLPMELVYGVNSLLKANEAFNPTLLSIEHDIDFGAMNTLTAQLSSIGLLGFDLVNNAHFYRRLPFKTTRILNLNPRLKNARKLVVDNTIQLINQTPDYIETRVKGTGDLVHTVIIDKGQARCTCDWFTNHQGKRGLCKHVLAVKMLKEQ</sequence>
<protein>
    <submittedName>
        <fullName evidence="3">SWIM zinc finger family protein</fullName>
    </submittedName>
</protein>
<dbReference type="EMBL" id="JACWZY010000063">
    <property type="protein sequence ID" value="MBD2705642.1"/>
    <property type="molecule type" value="Genomic_DNA"/>
</dbReference>
<dbReference type="PROSITE" id="PS50966">
    <property type="entry name" value="ZF_SWIM"/>
    <property type="match status" value="1"/>
</dbReference>
<comment type="caution">
    <text evidence="3">The sequence shown here is derived from an EMBL/GenBank/DDBJ whole genome shotgun (WGS) entry which is preliminary data.</text>
</comment>
<organism evidence="3 4">
    <name type="scientific">Spirosoma profusum</name>
    <dbReference type="NCBI Taxonomy" id="2771354"/>
    <lineage>
        <taxon>Bacteria</taxon>
        <taxon>Pseudomonadati</taxon>
        <taxon>Bacteroidota</taxon>
        <taxon>Cytophagia</taxon>
        <taxon>Cytophagales</taxon>
        <taxon>Cytophagaceae</taxon>
        <taxon>Spirosoma</taxon>
    </lineage>
</organism>
<keyword evidence="1" id="KW-0862">Zinc</keyword>
<dbReference type="InterPro" id="IPR007527">
    <property type="entry name" value="Znf_SWIM"/>
</dbReference>
<dbReference type="GO" id="GO:0008270">
    <property type="term" value="F:zinc ion binding"/>
    <property type="evidence" value="ECO:0007669"/>
    <property type="project" value="UniProtKB-KW"/>
</dbReference>
<feature type="domain" description="SWIM-type" evidence="2">
    <location>
        <begin position="410"/>
        <end position="447"/>
    </location>
</feature>
<accession>A0A927AWF5</accession>
<dbReference type="AlphaFoldDB" id="A0A927AWF5"/>
<evidence type="ECO:0000313" key="4">
    <source>
        <dbReference type="Proteomes" id="UP000598820"/>
    </source>
</evidence>
<evidence type="ECO:0000259" key="2">
    <source>
        <dbReference type="PROSITE" id="PS50966"/>
    </source>
</evidence>